<dbReference type="GO" id="GO:0046872">
    <property type="term" value="F:metal ion binding"/>
    <property type="evidence" value="ECO:0007669"/>
    <property type="project" value="UniProtKB-KW"/>
</dbReference>
<evidence type="ECO:0000256" key="4">
    <source>
        <dbReference type="ARBA" id="ARBA00023014"/>
    </source>
</evidence>
<dbReference type="RefSeq" id="WP_346819916.1">
    <property type="nucleotide sequence ID" value="NZ_JBDKWZ010000002.1"/>
</dbReference>
<dbReference type="EMBL" id="JBDKWZ010000002">
    <property type="protein sequence ID" value="MEN7547130.1"/>
    <property type="molecule type" value="Genomic_DNA"/>
</dbReference>
<dbReference type="AlphaFoldDB" id="A0AAW9S5Y2"/>
<reference evidence="6 7" key="1">
    <citation type="submission" date="2024-04" db="EMBL/GenBank/DDBJ databases">
        <title>Novel genus in family Flammeovirgaceae.</title>
        <authorList>
            <person name="Nguyen T.H."/>
            <person name="Vuong T.Q."/>
            <person name="Le H."/>
            <person name="Kim S.-G."/>
        </authorList>
    </citation>
    <scope>NUCLEOTIDE SEQUENCE [LARGE SCALE GENOMIC DNA]</scope>
    <source>
        <strain evidence="6 7">JCM 23209</strain>
    </source>
</reference>
<organism evidence="6 7">
    <name type="scientific">Rapidithrix thailandica</name>
    <dbReference type="NCBI Taxonomy" id="413964"/>
    <lineage>
        <taxon>Bacteria</taxon>
        <taxon>Pseudomonadati</taxon>
        <taxon>Bacteroidota</taxon>
        <taxon>Cytophagia</taxon>
        <taxon>Cytophagales</taxon>
        <taxon>Flammeovirgaceae</taxon>
        <taxon>Rapidithrix</taxon>
    </lineage>
</organism>
<accession>A0AAW9S5Y2</accession>
<sequence length="142" mass="15506">MEVKKEYSNGEVTIVWKPKVCMHSGICVHGLPNVFDPDGKPWINVKGAGTEEMIAQVKQCPSGALSYYMNQEEGTSKATQKVEMTKILVAENGPLIVQGTIKVVHKDGTEEQKSKSTAFCRCGSSQNKPFCDGSHKKVAFKG</sequence>
<dbReference type="InterPro" id="IPR042216">
    <property type="entry name" value="MitoNEET_CISD"/>
</dbReference>
<dbReference type="InterPro" id="IPR018967">
    <property type="entry name" value="FeS-contain_CDGSH-typ"/>
</dbReference>
<dbReference type="Proteomes" id="UP001403385">
    <property type="component" value="Unassembled WGS sequence"/>
</dbReference>
<dbReference type="GO" id="GO:0051537">
    <property type="term" value="F:2 iron, 2 sulfur cluster binding"/>
    <property type="evidence" value="ECO:0007669"/>
    <property type="project" value="UniProtKB-KW"/>
</dbReference>
<comment type="caution">
    <text evidence="6">The sequence shown here is derived from an EMBL/GenBank/DDBJ whole genome shotgun (WGS) entry which is preliminary data.</text>
</comment>
<keyword evidence="4" id="KW-0411">Iron-sulfur</keyword>
<dbReference type="GO" id="GO:0005737">
    <property type="term" value="C:cytoplasm"/>
    <property type="evidence" value="ECO:0007669"/>
    <property type="project" value="UniProtKB-ARBA"/>
</dbReference>
<dbReference type="Gene3D" id="3.40.5.90">
    <property type="entry name" value="CDGSH iron-sulfur domain, mitoNEET-type"/>
    <property type="match status" value="1"/>
</dbReference>
<evidence type="ECO:0000256" key="1">
    <source>
        <dbReference type="ARBA" id="ARBA00022714"/>
    </source>
</evidence>
<protein>
    <submittedName>
        <fullName evidence="6">(4Fe-4S)-binding protein</fullName>
    </submittedName>
</protein>
<dbReference type="Pfam" id="PF06902">
    <property type="entry name" value="Fer4_19"/>
    <property type="match status" value="1"/>
</dbReference>
<name>A0AAW9S5Y2_9BACT</name>
<keyword evidence="1" id="KW-0001">2Fe-2S</keyword>
<keyword evidence="2" id="KW-0479">Metal-binding</keyword>
<evidence type="ECO:0000256" key="3">
    <source>
        <dbReference type="ARBA" id="ARBA00023004"/>
    </source>
</evidence>
<evidence type="ECO:0000313" key="7">
    <source>
        <dbReference type="Proteomes" id="UP001403385"/>
    </source>
</evidence>
<dbReference type="Pfam" id="PF09360">
    <property type="entry name" value="zf-CDGSH"/>
    <property type="match status" value="1"/>
</dbReference>
<keyword evidence="3" id="KW-0408">Iron</keyword>
<evidence type="ECO:0000313" key="6">
    <source>
        <dbReference type="EMBL" id="MEN7547130.1"/>
    </source>
</evidence>
<proteinExistence type="predicted"/>
<feature type="domain" description="Iron-binding zinc finger CDGSH type" evidence="5">
    <location>
        <begin position="102"/>
        <end position="141"/>
    </location>
</feature>
<evidence type="ECO:0000259" key="5">
    <source>
        <dbReference type="SMART" id="SM00704"/>
    </source>
</evidence>
<dbReference type="InterPro" id="IPR010693">
    <property type="entry name" value="Divergent_4Fe-4S_mono-cluster"/>
</dbReference>
<keyword evidence="7" id="KW-1185">Reference proteome</keyword>
<evidence type="ECO:0000256" key="2">
    <source>
        <dbReference type="ARBA" id="ARBA00022723"/>
    </source>
</evidence>
<gene>
    <name evidence="6" type="ORF">AAG747_04380</name>
</gene>
<dbReference type="SMART" id="SM00704">
    <property type="entry name" value="ZnF_CDGSH"/>
    <property type="match status" value="1"/>
</dbReference>